<reference evidence="1 2" key="1">
    <citation type="journal article" date="2018" name="Nat. Genet.">
        <title>The Rosa genome provides new insights in the design of modern roses.</title>
        <authorList>
            <person name="Bendahmane M."/>
        </authorList>
    </citation>
    <scope>NUCLEOTIDE SEQUENCE [LARGE SCALE GENOMIC DNA]</scope>
    <source>
        <strain evidence="2">cv. Old Blush</strain>
    </source>
</reference>
<sequence>MISDPYIRKYKHEQTGEDPWFQIFPDIAFLLISLCSYPIGQPEFGYTCIIHGTLVLCMQEIKQRSTL</sequence>
<proteinExistence type="predicted"/>
<dbReference type="Proteomes" id="UP000238479">
    <property type="component" value="Chromosome 3"/>
</dbReference>
<comment type="caution">
    <text evidence="1">The sequence shown here is derived from an EMBL/GenBank/DDBJ whole genome shotgun (WGS) entry which is preliminary data.</text>
</comment>
<name>A0A2P6R9V5_ROSCH</name>
<evidence type="ECO:0000313" key="1">
    <source>
        <dbReference type="EMBL" id="PRQ43206.1"/>
    </source>
</evidence>
<dbReference type="EMBL" id="PDCK01000041">
    <property type="protein sequence ID" value="PRQ43206.1"/>
    <property type="molecule type" value="Genomic_DNA"/>
</dbReference>
<gene>
    <name evidence="1" type="ORF">RchiOBHm_Chr3g0465951</name>
</gene>
<accession>A0A2P6R9V5</accession>
<protein>
    <submittedName>
        <fullName evidence="1">Uncharacterized protein</fullName>
    </submittedName>
</protein>
<dbReference type="Gramene" id="PRQ43206">
    <property type="protein sequence ID" value="PRQ43206"/>
    <property type="gene ID" value="RchiOBHm_Chr3g0465951"/>
</dbReference>
<organism evidence="1 2">
    <name type="scientific">Rosa chinensis</name>
    <name type="common">China rose</name>
    <dbReference type="NCBI Taxonomy" id="74649"/>
    <lineage>
        <taxon>Eukaryota</taxon>
        <taxon>Viridiplantae</taxon>
        <taxon>Streptophyta</taxon>
        <taxon>Embryophyta</taxon>
        <taxon>Tracheophyta</taxon>
        <taxon>Spermatophyta</taxon>
        <taxon>Magnoliopsida</taxon>
        <taxon>eudicotyledons</taxon>
        <taxon>Gunneridae</taxon>
        <taxon>Pentapetalae</taxon>
        <taxon>rosids</taxon>
        <taxon>fabids</taxon>
        <taxon>Rosales</taxon>
        <taxon>Rosaceae</taxon>
        <taxon>Rosoideae</taxon>
        <taxon>Rosoideae incertae sedis</taxon>
        <taxon>Rosa</taxon>
    </lineage>
</organism>
<dbReference type="AlphaFoldDB" id="A0A2P6R9V5"/>
<evidence type="ECO:0000313" key="2">
    <source>
        <dbReference type="Proteomes" id="UP000238479"/>
    </source>
</evidence>
<keyword evidence="2" id="KW-1185">Reference proteome</keyword>